<sequence length="162" mass="17737">MGPSKPRNPGENLRERRMTRRVLIDSNVFIEYLKGNPKAMEMLISLLSGDYELFINAIVYSEVVFLFLSKTTGLSAFTLKKKPTVVTNSGVGKVIALLGQFKVAEINDVVLQTASEIIKNHGLLPNDAIILATAKVYGMSLATLDSDFEAPSKAENVSIYSP</sequence>
<dbReference type="Proteomes" id="UP000306007">
    <property type="component" value="Chromosome"/>
</dbReference>
<feature type="binding site" evidence="5">
    <location>
        <position position="127"/>
    </location>
    <ligand>
        <name>Mg(2+)</name>
        <dbReference type="ChEBI" id="CHEBI:18420"/>
    </ligand>
</feature>
<dbReference type="HAMAP" id="MF_00265">
    <property type="entry name" value="VapC_Nob1"/>
    <property type="match status" value="1"/>
</dbReference>
<evidence type="ECO:0000313" key="8">
    <source>
        <dbReference type="Proteomes" id="UP000306007"/>
    </source>
</evidence>
<dbReference type="InterPro" id="IPR029060">
    <property type="entry name" value="PIN-like_dom_sf"/>
</dbReference>
<dbReference type="SMART" id="SM00670">
    <property type="entry name" value="PINc"/>
    <property type="match status" value="1"/>
</dbReference>
<evidence type="ECO:0000256" key="5">
    <source>
        <dbReference type="HAMAP-Rule" id="MF_00265"/>
    </source>
</evidence>
<protein>
    <recommendedName>
        <fullName evidence="5">Ribonuclease VapC</fullName>
        <shortName evidence="5">RNase VapC</shortName>
        <ecNumber evidence="5">3.1.-.-</ecNumber>
    </recommendedName>
    <alternativeName>
        <fullName evidence="5">Putative toxin VapC</fullName>
    </alternativeName>
</protein>
<keyword evidence="4 5" id="KW-0378">Hydrolase</keyword>
<dbReference type="PANTHER" id="PTHR39677">
    <property type="entry name" value="RIBONUCLEASE VAPC6"/>
    <property type="match status" value="1"/>
</dbReference>
<dbReference type="KEGG" id="tic:FH039_02550"/>
<organism evidence="7 8">
    <name type="scientific">Thermococcus indicus</name>
    <dbReference type="NCBI Taxonomy" id="2586643"/>
    <lineage>
        <taxon>Archaea</taxon>
        <taxon>Methanobacteriati</taxon>
        <taxon>Methanobacteriota</taxon>
        <taxon>Thermococci</taxon>
        <taxon>Thermococcales</taxon>
        <taxon>Thermococcaceae</taxon>
        <taxon>Thermococcus</taxon>
    </lineage>
</organism>
<gene>
    <name evidence="5" type="primary">vapC</name>
    <name evidence="7" type="ORF">FH039_02550</name>
</gene>
<proteinExistence type="inferred from homology"/>
<name>A0A4Y5SIR6_9EURY</name>
<feature type="binding site" evidence="5">
    <location>
        <position position="25"/>
    </location>
    <ligand>
        <name>Mg(2+)</name>
        <dbReference type="ChEBI" id="CHEBI:18420"/>
    </ligand>
</feature>
<dbReference type="EC" id="3.1.-.-" evidence="5"/>
<dbReference type="GO" id="GO:0000287">
    <property type="term" value="F:magnesium ion binding"/>
    <property type="evidence" value="ECO:0007669"/>
    <property type="project" value="UniProtKB-UniRule"/>
</dbReference>
<accession>A0A4Y5SIR6</accession>
<dbReference type="GO" id="GO:0090729">
    <property type="term" value="F:toxin activity"/>
    <property type="evidence" value="ECO:0007669"/>
    <property type="project" value="UniProtKB-KW"/>
</dbReference>
<keyword evidence="5" id="KW-0460">Magnesium</keyword>
<evidence type="ECO:0000256" key="4">
    <source>
        <dbReference type="ARBA" id="ARBA00022801"/>
    </source>
</evidence>
<dbReference type="EMBL" id="CP040846">
    <property type="protein sequence ID" value="QDA30716.1"/>
    <property type="molecule type" value="Genomic_DNA"/>
</dbReference>
<evidence type="ECO:0000256" key="1">
    <source>
        <dbReference type="ARBA" id="ARBA00022649"/>
    </source>
</evidence>
<dbReference type="SUPFAM" id="SSF88723">
    <property type="entry name" value="PIN domain-like"/>
    <property type="match status" value="1"/>
</dbReference>
<evidence type="ECO:0000259" key="6">
    <source>
        <dbReference type="SMART" id="SM00670"/>
    </source>
</evidence>
<keyword evidence="2 5" id="KW-0540">Nuclease</keyword>
<dbReference type="GO" id="GO:0016787">
    <property type="term" value="F:hydrolase activity"/>
    <property type="evidence" value="ECO:0007669"/>
    <property type="project" value="UniProtKB-KW"/>
</dbReference>
<comment type="function">
    <text evidence="5">Toxic component of a toxin-antitoxin (TA) system. An RNase.</text>
</comment>
<keyword evidence="5" id="KW-0800">Toxin</keyword>
<dbReference type="InterPro" id="IPR022907">
    <property type="entry name" value="VapC_family"/>
</dbReference>
<dbReference type="Gene3D" id="3.40.50.1010">
    <property type="entry name" value="5'-nuclease"/>
    <property type="match status" value="1"/>
</dbReference>
<feature type="domain" description="PIN" evidence="6">
    <location>
        <begin position="20"/>
        <end position="150"/>
    </location>
</feature>
<keyword evidence="8" id="KW-1185">Reference proteome</keyword>
<evidence type="ECO:0000256" key="3">
    <source>
        <dbReference type="ARBA" id="ARBA00022723"/>
    </source>
</evidence>
<keyword evidence="1 5" id="KW-1277">Toxin-antitoxin system</keyword>
<evidence type="ECO:0000313" key="7">
    <source>
        <dbReference type="EMBL" id="QDA30716.1"/>
    </source>
</evidence>
<dbReference type="Pfam" id="PF01850">
    <property type="entry name" value="PIN"/>
    <property type="match status" value="1"/>
</dbReference>
<comment type="cofactor">
    <cofactor evidence="5">
        <name>Mg(2+)</name>
        <dbReference type="ChEBI" id="CHEBI:18420"/>
    </cofactor>
</comment>
<reference evidence="7 8" key="1">
    <citation type="submission" date="2019-06" db="EMBL/GenBank/DDBJ databases">
        <title>Thermococcus indicus sp. nov., a Fe(III)-reducing hyperthermophilic archaeon isolated from the Onnuri vent field of the Central Indian Ocean ridge.</title>
        <authorList>
            <person name="Lim J.K."/>
            <person name="Kim Y.J."/>
            <person name="Kwon K.K."/>
        </authorList>
    </citation>
    <scope>NUCLEOTIDE SEQUENCE [LARGE SCALE GENOMIC DNA]</scope>
    <source>
        <strain evidence="7 8">IOH1</strain>
    </source>
</reference>
<dbReference type="CDD" id="cd18677">
    <property type="entry name" value="PIN_MjVapC2-VapC6_like"/>
    <property type="match status" value="1"/>
</dbReference>
<comment type="similarity">
    <text evidence="5">Belongs to the PINc/VapC protein family.</text>
</comment>
<dbReference type="GO" id="GO:0004540">
    <property type="term" value="F:RNA nuclease activity"/>
    <property type="evidence" value="ECO:0007669"/>
    <property type="project" value="InterPro"/>
</dbReference>
<keyword evidence="3 5" id="KW-0479">Metal-binding</keyword>
<evidence type="ECO:0000256" key="2">
    <source>
        <dbReference type="ARBA" id="ARBA00022722"/>
    </source>
</evidence>
<dbReference type="PANTHER" id="PTHR39677:SF4">
    <property type="entry name" value="RIBONUCLEASE VAPC6"/>
    <property type="match status" value="1"/>
</dbReference>
<dbReference type="AlphaFoldDB" id="A0A4Y5SIR6"/>
<dbReference type="InterPro" id="IPR002716">
    <property type="entry name" value="PIN_dom"/>
</dbReference>